<proteinExistence type="inferred from homology"/>
<dbReference type="EMBL" id="HBIR01026454">
    <property type="protein sequence ID" value="CAE0554036.1"/>
    <property type="molecule type" value="Transcribed_RNA"/>
</dbReference>
<dbReference type="PANTHER" id="PTHR10566:SF121">
    <property type="entry name" value="PROTEIN KINASE DOMAIN-CONTAINING PROTEIN"/>
    <property type="match status" value="1"/>
</dbReference>
<evidence type="ECO:0000313" key="3">
    <source>
        <dbReference type="EMBL" id="CAE0554036.1"/>
    </source>
</evidence>
<evidence type="ECO:0000259" key="2">
    <source>
        <dbReference type="Pfam" id="PF03109"/>
    </source>
</evidence>
<dbReference type="Pfam" id="PF03109">
    <property type="entry name" value="ABC1"/>
    <property type="match status" value="1"/>
</dbReference>
<dbReference type="EMBL" id="HBIR01026457">
    <property type="protein sequence ID" value="CAE0554041.1"/>
    <property type="molecule type" value="Transcribed_RNA"/>
</dbReference>
<dbReference type="InterPro" id="IPR050154">
    <property type="entry name" value="UbiB_kinase"/>
</dbReference>
<comment type="similarity">
    <text evidence="1">Belongs to the protein kinase superfamily. ADCK protein kinase family.</text>
</comment>
<dbReference type="InterPro" id="IPR004147">
    <property type="entry name" value="ABC1_dom"/>
</dbReference>
<evidence type="ECO:0000256" key="1">
    <source>
        <dbReference type="ARBA" id="ARBA00009670"/>
    </source>
</evidence>
<feature type="domain" description="ABC1 atypical kinase-like" evidence="2">
    <location>
        <begin position="13"/>
        <end position="125"/>
    </location>
</feature>
<evidence type="ECO:0000313" key="4">
    <source>
        <dbReference type="EMBL" id="CAE0554041.1"/>
    </source>
</evidence>
<dbReference type="InterPro" id="IPR011009">
    <property type="entry name" value="Kinase-like_dom_sf"/>
</dbReference>
<accession>A0A6V2RT02</accession>
<sequence length="539" mass="56753">MQTMARGLAEAGVTDVAVPRVYEALTTRRVLVSEWIDGRKLSECSTEEVRELVAIGQECFLVQLLQTGFFHSDPHPGNLMRPHDQSRARLVLIDFGLVARVQRKDQDLFVSSIIHLANKDYAALIDDFVGLGILPPDCNRAKVLPLMDKALSPYVKGGGAKKYEQELKTLYGMDGSVESTVGGFQAMTSDMLTVLNDIPFSIPPYFALLARAVVTLEGLALQADPDYGLVLEAYPFVARKLLSSDRPELQKALQEVLYGGGDPALKGVVTPTRLAALVNSAAGVVARQEGAAFVDLDAVPDEGLTPAAAAAFVLSPDAASIRALLADEAAGASDLLLRQALRKAVPLVAAALPQPPRLPFLPPPPEPLELPVPLPPRAGAATGGGVPLPSLTSARALLDALAPPLSRDEELYALSLVDLLKSTLGEEAAALAAGDLSQDPVAAARAARPILAAALEAQGPAAADSAVARLARAALQLLETVDALPFGGGGRAGADRGADPLREVLAGVSDTERAVLQEELDRLAGRLRERLEERLAAVQ</sequence>
<dbReference type="SUPFAM" id="SSF56112">
    <property type="entry name" value="Protein kinase-like (PK-like)"/>
    <property type="match status" value="1"/>
</dbReference>
<dbReference type="PANTHER" id="PTHR10566">
    <property type="entry name" value="CHAPERONE-ACTIVITY OF BC1 COMPLEX CABC1 -RELATED"/>
    <property type="match status" value="1"/>
</dbReference>
<name>A0A6V2RT02_EMIHU</name>
<organism evidence="3">
    <name type="scientific">Emiliania huxleyi</name>
    <name type="common">Coccolithophore</name>
    <name type="synonym">Pontosphaera huxleyi</name>
    <dbReference type="NCBI Taxonomy" id="2903"/>
    <lineage>
        <taxon>Eukaryota</taxon>
        <taxon>Haptista</taxon>
        <taxon>Haptophyta</taxon>
        <taxon>Prymnesiophyceae</taxon>
        <taxon>Isochrysidales</taxon>
        <taxon>Noelaerhabdaceae</taxon>
        <taxon>Emiliania</taxon>
    </lineage>
</organism>
<reference evidence="3" key="1">
    <citation type="submission" date="2021-01" db="EMBL/GenBank/DDBJ databases">
        <authorList>
            <person name="Corre E."/>
            <person name="Pelletier E."/>
            <person name="Niang G."/>
            <person name="Scheremetjew M."/>
            <person name="Finn R."/>
            <person name="Kale V."/>
            <person name="Holt S."/>
            <person name="Cochrane G."/>
            <person name="Meng A."/>
            <person name="Brown T."/>
            <person name="Cohen L."/>
        </authorList>
    </citation>
    <scope>NUCLEOTIDE SEQUENCE</scope>
    <source>
        <strain evidence="3">379</strain>
    </source>
</reference>
<gene>
    <name evidence="3" type="ORF">EHUX00137_LOCUS20389</name>
    <name evidence="4" type="ORF">EHUX00137_LOCUS20392</name>
</gene>
<protein>
    <recommendedName>
        <fullName evidence="2">ABC1 atypical kinase-like domain-containing protein</fullName>
    </recommendedName>
</protein>
<dbReference type="AlphaFoldDB" id="A0A6V2RT02"/>